<reference evidence="2 3" key="1">
    <citation type="submission" date="2019-03" db="EMBL/GenBank/DDBJ databases">
        <title>First draft genome of Liparis tanakae, snailfish: a comprehensive survey of snailfish specific genes.</title>
        <authorList>
            <person name="Kim W."/>
            <person name="Song I."/>
            <person name="Jeong J.-H."/>
            <person name="Kim D."/>
            <person name="Kim S."/>
            <person name="Ryu S."/>
            <person name="Song J.Y."/>
            <person name="Lee S.K."/>
        </authorList>
    </citation>
    <scope>NUCLEOTIDE SEQUENCE [LARGE SCALE GENOMIC DNA]</scope>
    <source>
        <tissue evidence="2">Muscle</tissue>
    </source>
</reference>
<name>A0A4Z2IJA4_9TELE</name>
<accession>A0A4Z2IJA4</accession>
<gene>
    <name evidence="2" type="ORF">EYF80_011831</name>
</gene>
<protein>
    <submittedName>
        <fullName evidence="2">Uncharacterized protein</fullName>
    </submittedName>
</protein>
<organism evidence="2 3">
    <name type="scientific">Liparis tanakae</name>
    <name type="common">Tanaka's snailfish</name>
    <dbReference type="NCBI Taxonomy" id="230148"/>
    <lineage>
        <taxon>Eukaryota</taxon>
        <taxon>Metazoa</taxon>
        <taxon>Chordata</taxon>
        <taxon>Craniata</taxon>
        <taxon>Vertebrata</taxon>
        <taxon>Euteleostomi</taxon>
        <taxon>Actinopterygii</taxon>
        <taxon>Neopterygii</taxon>
        <taxon>Teleostei</taxon>
        <taxon>Neoteleostei</taxon>
        <taxon>Acanthomorphata</taxon>
        <taxon>Eupercaria</taxon>
        <taxon>Perciformes</taxon>
        <taxon>Cottioidei</taxon>
        <taxon>Cottales</taxon>
        <taxon>Liparidae</taxon>
        <taxon>Liparis</taxon>
    </lineage>
</organism>
<feature type="region of interest" description="Disordered" evidence="1">
    <location>
        <begin position="1"/>
        <end position="20"/>
    </location>
</feature>
<dbReference type="AlphaFoldDB" id="A0A4Z2IJA4"/>
<keyword evidence="3" id="KW-1185">Reference proteome</keyword>
<evidence type="ECO:0000256" key="1">
    <source>
        <dbReference type="SAM" id="MobiDB-lite"/>
    </source>
</evidence>
<proteinExistence type="predicted"/>
<evidence type="ECO:0000313" key="2">
    <source>
        <dbReference type="EMBL" id="TNN77908.1"/>
    </source>
</evidence>
<sequence>MQNECREDEEEEDKGMQASQIKRWGLFMSEKAEANNHSSDDCVPLRIRTALISQPAHSCPVAQIKYT</sequence>
<dbReference type="Proteomes" id="UP000314294">
    <property type="component" value="Unassembled WGS sequence"/>
</dbReference>
<comment type="caution">
    <text evidence="2">The sequence shown here is derived from an EMBL/GenBank/DDBJ whole genome shotgun (WGS) entry which is preliminary data.</text>
</comment>
<dbReference type="EMBL" id="SRLO01000078">
    <property type="protein sequence ID" value="TNN77908.1"/>
    <property type="molecule type" value="Genomic_DNA"/>
</dbReference>
<evidence type="ECO:0000313" key="3">
    <source>
        <dbReference type="Proteomes" id="UP000314294"/>
    </source>
</evidence>
<feature type="compositionally biased region" description="Acidic residues" evidence="1">
    <location>
        <begin position="1"/>
        <end position="13"/>
    </location>
</feature>